<keyword evidence="3" id="KW-1185">Reference proteome</keyword>
<dbReference type="EMBL" id="QYUR01000003">
    <property type="protein sequence ID" value="RJG10912.1"/>
    <property type="molecule type" value="Genomic_DNA"/>
</dbReference>
<sequence length="85" mass="9608">MEEIYRSQFRFPYSLYEQLKKAADANRRSVNAELVARLEASFGPASTLILVDEYHRVEPASPERALALIEQLKGELLGLTATPKE</sequence>
<evidence type="ECO:0000259" key="1">
    <source>
        <dbReference type="Pfam" id="PF03869"/>
    </source>
</evidence>
<evidence type="ECO:0000313" key="3">
    <source>
        <dbReference type="Proteomes" id="UP000284021"/>
    </source>
</evidence>
<proteinExistence type="predicted"/>
<feature type="domain" description="Arc-like DNA binding" evidence="1">
    <location>
        <begin position="9"/>
        <end position="43"/>
    </location>
</feature>
<dbReference type="AlphaFoldDB" id="A0A418XEG0"/>
<dbReference type="SUPFAM" id="SSF47598">
    <property type="entry name" value="Ribbon-helix-helix"/>
    <property type="match status" value="1"/>
</dbReference>
<dbReference type="InterPro" id="IPR005569">
    <property type="entry name" value="Arc_DNA-bd_dom"/>
</dbReference>
<gene>
    <name evidence="2" type="ORF">D3879_14620</name>
</gene>
<reference evidence="2 3" key="1">
    <citation type="submission" date="2018-09" db="EMBL/GenBank/DDBJ databases">
        <authorList>
            <person name="Zhu H."/>
        </authorList>
    </citation>
    <scope>NUCLEOTIDE SEQUENCE [LARGE SCALE GENOMIC DNA]</scope>
    <source>
        <strain evidence="2 3">K1S02-6</strain>
    </source>
</reference>
<dbReference type="GO" id="GO:0003677">
    <property type="term" value="F:DNA binding"/>
    <property type="evidence" value="ECO:0007669"/>
    <property type="project" value="UniProtKB-KW"/>
</dbReference>
<dbReference type="InterPro" id="IPR010985">
    <property type="entry name" value="Ribbon_hlx_hlx"/>
</dbReference>
<dbReference type="RefSeq" id="WP_119955044.1">
    <property type="nucleotide sequence ID" value="NZ_QYUR01000003.1"/>
</dbReference>
<accession>A0A418XEG0</accession>
<dbReference type="InterPro" id="IPR013321">
    <property type="entry name" value="Arc_rbn_hlx_hlx"/>
</dbReference>
<name>A0A418XEG0_9PSED</name>
<dbReference type="GO" id="GO:0006355">
    <property type="term" value="P:regulation of DNA-templated transcription"/>
    <property type="evidence" value="ECO:0007669"/>
    <property type="project" value="InterPro"/>
</dbReference>
<protein>
    <submittedName>
        <fullName evidence="2">Arc family DNA-binding protein</fullName>
    </submittedName>
</protein>
<keyword evidence="2" id="KW-0238">DNA-binding</keyword>
<dbReference type="Proteomes" id="UP000284021">
    <property type="component" value="Unassembled WGS sequence"/>
</dbReference>
<organism evidence="2 3">
    <name type="scientific">Pseudomonas cavernicola</name>
    <dbReference type="NCBI Taxonomy" id="2320866"/>
    <lineage>
        <taxon>Bacteria</taxon>
        <taxon>Pseudomonadati</taxon>
        <taxon>Pseudomonadota</taxon>
        <taxon>Gammaproteobacteria</taxon>
        <taxon>Pseudomonadales</taxon>
        <taxon>Pseudomonadaceae</taxon>
        <taxon>Pseudomonas</taxon>
    </lineage>
</organism>
<dbReference type="Gene3D" id="1.10.1220.10">
    <property type="entry name" value="Met repressor-like"/>
    <property type="match status" value="1"/>
</dbReference>
<evidence type="ECO:0000313" key="2">
    <source>
        <dbReference type="EMBL" id="RJG10912.1"/>
    </source>
</evidence>
<comment type="caution">
    <text evidence="2">The sequence shown here is derived from an EMBL/GenBank/DDBJ whole genome shotgun (WGS) entry which is preliminary data.</text>
</comment>
<dbReference type="Pfam" id="PF03869">
    <property type="entry name" value="Arc"/>
    <property type="match status" value="1"/>
</dbReference>
<dbReference type="OrthoDB" id="8685865at2"/>